<dbReference type="WBParaSite" id="TTAC_0000487301-mRNA-1">
    <property type="protein sequence ID" value="TTAC_0000487301-mRNA-1"/>
    <property type="gene ID" value="TTAC_0000487301"/>
</dbReference>
<comment type="similarity">
    <text evidence="2 7">Belongs to the XK family.</text>
</comment>
<organism evidence="9">
    <name type="scientific">Hydatigena taeniaeformis</name>
    <name type="common">Feline tapeworm</name>
    <name type="synonym">Taenia taeniaeformis</name>
    <dbReference type="NCBI Taxonomy" id="6205"/>
    <lineage>
        <taxon>Eukaryota</taxon>
        <taxon>Metazoa</taxon>
        <taxon>Spiralia</taxon>
        <taxon>Lophotrochozoa</taxon>
        <taxon>Platyhelminthes</taxon>
        <taxon>Cestoda</taxon>
        <taxon>Eucestoda</taxon>
        <taxon>Cyclophyllidea</taxon>
        <taxon>Taeniidae</taxon>
        <taxon>Hydatigera</taxon>
    </lineage>
</organism>
<keyword evidence="4 7" id="KW-0812">Transmembrane</keyword>
<dbReference type="PANTHER" id="PTHR16024:SF6">
    <property type="entry name" value="XK-RELATED PROTEIN"/>
    <property type="match status" value="1"/>
</dbReference>
<dbReference type="STRING" id="6205.A0A0R3WVT3"/>
<keyword evidence="6 7" id="KW-0472">Membrane</keyword>
<evidence type="ECO:0000256" key="2">
    <source>
        <dbReference type="ARBA" id="ARBA00008789"/>
    </source>
</evidence>
<evidence type="ECO:0000256" key="7">
    <source>
        <dbReference type="RuleBase" id="RU910716"/>
    </source>
</evidence>
<evidence type="ECO:0000256" key="4">
    <source>
        <dbReference type="ARBA" id="ARBA00022692"/>
    </source>
</evidence>
<dbReference type="AlphaFoldDB" id="A0A0R3WVT3"/>
<dbReference type="PANTHER" id="PTHR16024">
    <property type="entry name" value="XK-RELATED PROTEIN"/>
    <property type="match status" value="1"/>
</dbReference>
<sequence>LLYTYVSTFDFFNGSAGKTRLRVVIYYFAYYVENSAMIGAWYAAYPFTASWYYLPALLVVVTVQWIGAIFLQVYFFYFSASPRGTSLCGLCCPDELRGPVELVYSPLPFTYPPVQNAQPLPPPPVDNPSFILQSTSLYSQRGRLGPQSSHEDPSRTDSLTVVTAEMPRKPRSRYLYVRSPPEAELMEEWNDVDGFIPPDDGDV</sequence>
<dbReference type="InterPro" id="IPR018629">
    <property type="entry name" value="XK-rel"/>
</dbReference>
<evidence type="ECO:0000313" key="9">
    <source>
        <dbReference type="WBParaSite" id="TTAC_0000487301-mRNA-1"/>
    </source>
</evidence>
<reference evidence="9" key="1">
    <citation type="submission" date="2017-02" db="UniProtKB">
        <authorList>
            <consortium name="WormBaseParasite"/>
        </authorList>
    </citation>
    <scope>IDENTIFICATION</scope>
</reference>
<proteinExistence type="inferred from homology"/>
<dbReference type="GO" id="GO:0005886">
    <property type="term" value="C:plasma membrane"/>
    <property type="evidence" value="ECO:0007669"/>
    <property type="project" value="UniProtKB-SubCell"/>
</dbReference>
<evidence type="ECO:0000256" key="8">
    <source>
        <dbReference type="SAM" id="MobiDB-lite"/>
    </source>
</evidence>
<name>A0A0R3WVT3_HYDTA</name>
<evidence type="ECO:0000256" key="3">
    <source>
        <dbReference type="ARBA" id="ARBA00022475"/>
    </source>
</evidence>
<feature type="transmembrane region" description="Helical" evidence="7">
    <location>
        <begin position="24"/>
        <end position="45"/>
    </location>
</feature>
<accession>A0A0R3WVT3</accession>
<keyword evidence="5 7" id="KW-1133">Transmembrane helix</keyword>
<comment type="caution">
    <text evidence="7">Lacks conserved residue(s) required for the propagation of feature annotation.</text>
</comment>
<dbReference type="InterPro" id="IPR050895">
    <property type="entry name" value="XK-related_scramblase"/>
</dbReference>
<dbReference type="Pfam" id="PF09815">
    <property type="entry name" value="XK-related"/>
    <property type="match status" value="1"/>
</dbReference>
<feature type="region of interest" description="Disordered" evidence="8">
    <location>
        <begin position="141"/>
        <end position="162"/>
    </location>
</feature>
<evidence type="ECO:0000256" key="6">
    <source>
        <dbReference type="ARBA" id="ARBA00023136"/>
    </source>
</evidence>
<protein>
    <recommendedName>
        <fullName evidence="7">XK-related protein</fullName>
    </recommendedName>
</protein>
<evidence type="ECO:0000256" key="5">
    <source>
        <dbReference type="ARBA" id="ARBA00022989"/>
    </source>
</evidence>
<feature type="transmembrane region" description="Helical" evidence="7">
    <location>
        <begin position="51"/>
        <end position="77"/>
    </location>
</feature>
<keyword evidence="3" id="KW-1003">Cell membrane</keyword>
<comment type="subcellular location">
    <subcellularLocation>
        <location evidence="1">Cell membrane</location>
        <topology evidence="1">Multi-pass membrane protein</topology>
    </subcellularLocation>
    <subcellularLocation>
        <location evidence="7">Membrane</location>
        <topology evidence="7">Multi-pass membrane protein</topology>
    </subcellularLocation>
</comment>
<evidence type="ECO:0000256" key="1">
    <source>
        <dbReference type="ARBA" id="ARBA00004651"/>
    </source>
</evidence>